<accession>A0A8B6X569</accession>
<evidence type="ECO:0000313" key="2">
    <source>
        <dbReference type="RefSeq" id="WP_028312174.1"/>
    </source>
</evidence>
<name>A0A8B6X569_9BURK</name>
<evidence type="ECO:0000313" key="1">
    <source>
        <dbReference type="Proteomes" id="UP000675920"/>
    </source>
</evidence>
<dbReference type="Proteomes" id="UP000675920">
    <property type="component" value="Unplaced"/>
</dbReference>
<organism evidence="1 2">
    <name type="scientific">Derxia gummosa DSM 723</name>
    <dbReference type="NCBI Taxonomy" id="1121388"/>
    <lineage>
        <taxon>Bacteria</taxon>
        <taxon>Pseudomonadati</taxon>
        <taxon>Pseudomonadota</taxon>
        <taxon>Betaproteobacteria</taxon>
        <taxon>Burkholderiales</taxon>
        <taxon>Alcaligenaceae</taxon>
        <taxon>Derxia</taxon>
    </lineage>
</organism>
<sequence>MSYFFELNDHQKWDFVAMRVRCALHPEQPEMVDQFVQVGGLMVRYGKLDPWETAETTARVLVSTATDSELPEHWRERCRANLPDQLARLEEVALSPRQILLARELRRRAELLAH</sequence>
<keyword evidence="1" id="KW-1185">Reference proteome</keyword>
<dbReference type="AlphaFoldDB" id="A0A8B6X569"/>
<protein>
    <submittedName>
        <fullName evidence="2">Uncharacterized protein</fullName>
    </submittedName>
</protein>
<proteinExistence type="predicted"/>
<reference evidence="2" key="1">
    <citation type="submission" date="2025-08" db="UniProtKB">
        <authorList>
            <consortium name="RefSeq"/>
        </authorList>
    </citation>
    <scope>IDENTIFICATION</scope>
</reference>
<dbReference type="RefSeq" id="WP_028312174.1">
    <property type="nucleotide sequence ID" value="NZ_AXWS01000015.1"/>
</dbReference>
<dbReference type="OrthoDB" id="8900369at2"/>